<dbReference type="GO" id="GO:0000049">
    <property type="term" value="F:tRNA binding"/>
    <property type="evidence" value="ECO:0007669"/>
    <property type="project" value="TreeGrafter"/>
</dbReference>
<proteinExistence type="predicted"/>
<reference evidence="2" key="1">
    <citation type="submission" date="2015-05" db="UniProtKB">
        <authorList>
            <consortium name="EnsemblMetazoa"/>
        </authorList>
    </citation>
    <scope>IDENTIFICATION</scope>
</reference>
<dbReference type="STRING" id="13249.T1HDR0"/>
<feature type="domain" description="NFACT protein C-terminal" evidence="1">
    <location>
        <begin position="51"/>
        <end position="120"/>
    </location>
</feature>
<name>T1HDR0_RHOPR</name>
<dbReference type="EMBL" id="ACPB03021601">
    <property type="status" value="NOT_ANNOTATED_CDS"/>
    <property type="molecule type" value="Genomic_DNA"/>
</dbReference>
<dbReference type="GO" id="GO:1990112">
    <property type="term" value="C:RQC complex"/>
    <property type="evidence" value="ECO:0007669"/>
    <property type="project" value="TreeGrafter"/>
</dbReference>
<dbReference type="GO" id="GO:0043023">
    <property type="term" value="F:ribosomal large subunit binding"/>
    <property type="evidence" value="ECO:0007669"/>
    <property type="project" value="TreeGrafter"/>
</dbReference>
<dbReference type="PANTHER" id="PTHR15239:SF6">
    <property type="entry name" value="RIBOSOME QUALITY CONTROL COMPLEX SUBUNIT NEMF"/>
    <property type="match status" value="1"/>
</dbReference>
<dbReference type="HOGENOM" id="CLU_1818185_0_0_1"/>
<keyword evidence="3" id="KW-1185">Reference proteome</keyword>
<dbReference type="VEuPathDB" id="VectorBase:RPRC002182"/>
<dbReference type="InterPro" id="IPR021846">
    <property type="entry name" value="NFACT-C"/>
</dbReference>
<evidence type="ECO:0000313" key="2">
    <source>
        <dbReference type="EnsemblMetazoa" id="RPRC002182-PA"/>
    </source>
</evidence>
<accession>T1HDR0</accession>
<organism evidence="2 3">
    <name type="scientific">Rhodnius prolixus</name>
    <name type="common">Triatomid bug</name>
    <dbReference type="NCBI Taxonomy" id="13249"/>
    <lineage>
        <taxon>Eukaryota</taxon>
        <taxon>Metazoa</taxon>
        <taxon>Ecdysozoa</taxon>
        <taxon>Arthropoda</taxon>
        <taxon>Hexapoda</taxon>
        <taxon>Insecta</taxon>
        <taxon>Pterygota</taxon>
        <taxon>Neoptera</taxon>
        <taxon>Paraneoptera</taxon>
        <taxon>Hemiptera</taxon>
        <taxon>Heteroptera</taxon>
        <taxon>Panheteroptera</taxon>
        <taxon>Cimicomorpha</taxon>
        <taxon>Reduviidae</taxon>
        <taxon>Triatominae</taxon>
        <taxon>Rhodnius</taxon>
    </lineage>
</organism>
<dbReference type="InterPro" id="IPR051608">
    <property type="entry name" value="RQC_Subunit_NEMF"/>
</dbReference>
<protein>
    <submittedName>
        <fullName evidence="2">NFACT-C domain-containing protein</fullName>
    </submittedName>
</protein>
<dbReference type="InParanoid" id="T1HDR0"/>
<evidence type="ECO:0000259" key="1">
    <source>
        <dbReference type="Pfam" id="PF11923"/>
    </source>
</evidence>
<dbReference type="AlphaFoldDB" id="T1HDR0"/>
<dbReference type="Proteomes" id="UP000015103">
    <property type="component" value="Unassembled WGS sequence"/>
</dbReference>
<dbReference type="eggNOG" id="KOG2030">
    <property type="taxonomic scope" value="Eukaryota"/>
</dbReference>
<dbReference type="PANTHER" id="PTHR15239">
    <property type="entry name" value="NUCLEAR EXPORT MEDIATOR FACTOR NEMF"/>
    <property type="match status" value="1"/>
</dbReference>
<dbReference type="EnsemblMetazoa" id="RPRC002182-RA">
    <property type="protein sequence ID" value="RPRC002182-PA"/>
    <property type="gene ID" value="RPRC002182"/>
</dbReference>
<evidence type="ECO:0000313" key="3">
    <source>
        <dbReference type="Proteomes" id="UP000015103"/>
    </source>
</evidence>
<dbReference type="Pfam" id="PF11923">
    <property type="entry name" value="NFACT-C"/>
    <property type="match status" value="1"/>
</dbReference>
<dbReference type="GO" id="GO:0072344">
    <property type="term" value="P:rescue of stalled ribosome"/>
    <property type="evidence" value="ECO:0007669"/>
    <property type="project" value="TreeGrafter"/>
</dbReference>
<sequence length="142" mass="16098">MQVTPELMTEEPDRASEPSVSGSADEGSTRPPKSRKIFDEDDDEGDIYDYWLDHLTGKPHTEDDFQYALPVVGPYSALKYYKYKVQLLPGSDSPAQAGRKAFRHFLDDKNATELEKLHMRKVTSDISKNFPGDVKLVYVTPK</sequence>